<proteinExistence type="predicted"/>
<keyword evidence="1" id="KW-1133">Transmembrane helix</keyword>
<dbReference type="Proteomes" id="UP000298003">
    <property type="component" value="Unassembled WGS sequence"/>
</dbReference>
<organism evidence="3 4">
    <name type="scientific">Cellulosimicrobium funkei</name>
    <dbReference type="NCBI Taxonomy" id="264251"/>
    <lineage>
        <taxon>Bacteria</taxon>
        <taxon>Bacillati</taxon>
        <taxon>Actinomycetota</taxon>
        <taxon>Actinomycetes</taxon>
        <taxon>Micrococcales</taxon>
        <taxon>Promicromonosporaceae</taxon>
        <taxon>Cellulosimicrobium</taxon>
    </lineage>
</organism>
<reference evidence="3 4" key="1">
    <citation type="submission" date="2019-03" db="EMBL/GenBank/DDBJ databases">
        <title>Cellulosimicrobium funkei JCM14302 Assembly.</title>
        <authorList>
            <person name="Dou T."/>
        </authorList>
    </citation>
    <scope>NUCLEOTIDE SEQUENCE [LARGE SCALE GENOMIC DNA]</scope>
    <source>
        <strain evidence="3 4">JCM 14302</strain>
    </source>
</reference>
<keyword evidence="1" id="KW-0812">Transmembrane</keyword>
<feature type="domain" description="LysM" evidence="2">
    <location>
        <begin position="131"/>
        <end position="181"/>
    </location>
</feature>
<evidence type="ECO:0000259" key="2">
    <source>
        <dbReference type="PROSITE" id="PS51782"/>
    </source>
</evidence>
<protein>
    <submittedName>
        <fullName evidence="3">LysM peptidoglycan-binding domain-containing protein</fullName>
    </submittedName>
</protein>
<comment type="caution">
    <text evidence="3">The sequence shown here is derived from an EMBL/GenBank/DDBJ whole genome shotgun (WGS) entry which is preliminary data.</text>
</comment>
<dbReference type="Gene3D" id="3.10.350.10">
    <property type="entry name" value="LysM domain"/>
    <property type="match status" value="1"/>
</dbReference>
<dbReference type="EMBL" id="SOZH01000010">
    <property type="protein sequence ID" value="TFF05644.1"/>
    <property type="molecule type" value="Genomic_DNA"/>
</dbReference>
<dbReference type="AlphaFoldDB" id="A0A4Y8QZY3"/>
<dbReference type="Pfam" id="PF01476">
    <property type="entry name" value="LysM"/>
    <property type="match status" value="1"/>
</dbReference>
<evidence type="ECO:0000313" key="3">
    <source>
        <dbReference type="EMBL" id="TFF05644.1"/>
    </source>
</evidence>
<dbReference type="CDD" id="cd00118">
    <property type="entry name" value="LysM"/>
    <property type="match status" value="1"/>
</dbReference>
<feature type="transmembrane region" description="Helical" evidence="1">
    <location>
        <begin position="100"/>
        <end position="121"/>
    </location>
</feature>
<evidence type="ECO:0000313" key="4">
    <source>
        <dbReference type="Proteomes" id="UP000298003"/>
    </source>
</evidence>
<gene>
    <name evidence="3" type="ORF">E1O70_16750</name>
</gene>
<name>A0A4Y8QZY3_9MICO</name>
<keyword evidence="1" id="KW-0472">Membrane</keyword>
<keyword evidence="4" id="KW-1185">Reference proteome</keyword>
<evidence type="ECO:0000256" key="1">
    <source>
        <dbReference type="SAM" id="Phobius"/>
    </source>
</evidence>
<sequence length="186" mass="19424">MRHESNTCSSMSRLCRSFVIDLRTDVLRTGVRPQRVGVEMRRARGSDRPGKAIGLAGRDGGDMDTVAMATAAPPALGRGVAAERGVRPQAPLRLTRRGRAVLVLLVALVLVLAARVGLAVAGGPGEPVEVRVHVVSTGETLWELAQGVAAPGEDLREVVSGLVELNGLSSSGVQAGQTILLPVAER</sequence>
<dbReference type="InterPro" id="IPR036779">
    <property type="entry name" value="LysM_dom_sf"/>
</dbReference>
<dbReference type="InterPro" id="IPR018392">
    <property type="entry name" value="LysM"/>
</dbReference>
<accession>A0A4Y8QZY3</accession>
<dbReference type="PROSITE" id="PS51782">
    <property type="entry name" value="LYSM"/>
    <property type="match status" value="1"/>
</dbReference>